<dbReference type="InterPro" id="IPR051257">
    <property type="entry name" value="Diverse_CBS-Domain"/>
</dbReference>
<dbReference type="PANTHER" id="PTHR43080:SF2">
    <property type="entry name" value="CBS DOMAIN-CONTAINING PROTEIN"/>
    <property type="match status" value="1"/>
</dbReference>
<sequence>MERDLIERVDVYPYRHRVGEAMSSPPVTAAPEALLSQAAQLISDRRVSSVLVVDGEKRLVGIVTEYDVVRAIARDGGAALDRPLASLMAHPVASVPADAFLYTALARMGRRGIRQLAVSDPVTGELVGVISAGALLKERANQALMLGDEIADARSGAEMARIRARLPALARSLLQEKLSVLDVAAVLSAVLRDISARAAELAAENMVAEGRGPAPASWCYLILGSGGRGESLLAADQDNALVHAGREIEDDGWFAELGRRASDLLDAAGIPYCRGKVMASESACRHSLKGWQGQVAEWARQADPGALLSVDIFYDFQPVHGDRRLAEALRRDAMAVAQDRALLARLSATLDTRVSALTLFGGFRMSQGRVDLKRGGLLPLTSGARILALKAGVAATSTSARLAGAATAGLINASDLAGLQEAEELIMRAILEQQIVDLEGGREPAALVEVRRLTRFQRSSLKRALKLIAMVDVIVKNALVG</sequence>
<dbReference type="Gene3D" id="3.10.580.10">
    <property type="entry name" value="CBS-domain"/>
    <property type="match status" value="1"/>
</dbReference>
<dbReference type="Pfam" id="PF10335">
    <property type="entry name" value="DUF294_C"/>
    <property type="match status" value="1"/>
</dbReference>
<dbReference type="PANTHER" id="PTHR43080">
    <property type="entry name" value="CBS DOMAIN-CONTAINING PROTEIN CBSX3, MITOCHONDRIAL"/>
    <property type="match status" value="1"/>
</dbReference>
<keyword evidence="1 2" id="KW-0129">CBS domain</keyword>
<dbReference type="EMBL" id="CP042906">
    <property type="protein sequence ID" value="QEX15809.1"/>
    <property type="molecule type" value="Genomic_DNA"/>
</dbReference>
<dbReference type="CDD" id="cd09836">
    <property type="entry name" value="CBS_pair_arch"/>
    <property type="match status" value="1"/>
</dbReference>
<dbReference type="Proteomes" id="UP000326202">
    <property type="component" value="Chromosome"/>
</dbReference>
<dbReference type="SUPFAM" id="SSF54631">
    <property type="entry name" value="CBS-domain pair"/>
    <property type="match status" value="1"/>
</dbReference>
<dbReference type="OrthoDB" id="9808528at2"/>
<dbReference type="InterPro" id="IPR000644">
    <property type="entry name" value="CBS_dom"/>
</dbReference>
<evidence type="ECO:0000313" key="5">
    <source>
        <dbReference type="Proteomes" id="UP000326202"/>
    </source>
</evidence>
<dbReference type="PROSITE" id="PS51371">
    <property type="entry name" value="CBS"/>
    <property type="match status" value="2"/>
</dbReference>
<name>A0A5J6MEL7_9PROT</name>
<dbReference type="AlphaFoldDB" id="A0A5J6MEL7"/>
<reference evidence="4 5" key="1">
    <citation type="submission" date="2019-08" db="EMBL/GenBank/DDBJ databases">
        <title>Hyperibacter terrae gen. nov., sp. nov. and Hyperibacter viscosus sp. nov., two new members in the family Rhodospirillaceae isolated from the rhizosphere of Hypericum perforatum.</title>
        <authorList>
            <person name="Noviana Z."/>
        </authorList>
    </citation>
    <scope>NUCLEOTIDE SEQUENCE [LARGE SCALE GENOMIC DNA]</scope>
    <source>
        <strain evidence="4 5">R5913</strain>
    </source>
</reference>
<evidence type="ECO:0000256" key="2">
    <source>
        <dbReference type="PROSITE-ProRule" id="PRU00703"/>
    </source>
</evidence>
<dbReference type="KEGG" id="htq:FRZ44_10960"/>
<dbReference type="Pfam" id="PF00571">
    <property type="entry name" value="CBS"/>
    <property type="match status" value="2"/>
</dbReference>
<accession>A0A5J6MEL7</accession>
<dbReference type="RefSeq" id="WP_151176230.1">
    <property type="nucleotide sequence ID" value="NZ_CP042906.1"/>
</dbReference>
<proteinExistence type="predicted"/>
<evidence type="ECO:0000256" key="1">
    <source>
        <dbReference type="ARBA" id="ARBA00023122"/>
    </source>
</evidence>
<organism evidence="4 5">
    <name type="scientific">Hypericibacter terrae</name>
    <dbReference type="NCBI Taxonomy" id="2602015"/>
    <lineage>
        <taxon>Bacteria</taxon>
        <taxon>Pseudomonadati</taxon>
        <taxon>Pseudomonadota</taxon>
        <taxon>Alphaproteobacteria</taxon>
        <taxon>Rhodospirillales</taxon>
        <taxon>Dongiaceae</taxon>
        <taxon>Hypericibacter</taxon>
    </lineage>
</organism>
<dbReference type="InterPro" id="IPR005105">
    <property type="entry name" value="GlnD_Uridyltrans_N"/>
</dbReference>
<protein>
    <recommendedName>
        <fullName evidence="3">CBS domain-containing protein</fullName>
    </recommendedName>
</protein>
<dbReference type="InterPro" id="IPR046342">
    <property type="entry name" value="CBS_dom_sf"/>
</dbReference>
<evidence type="ECO:0000259" key="3">
    <source>
        <dbReference type="PROSITE" id="PS51371"/>
    </source>
</evidence>
<dbReference type="SMART" id="SM00116">
    <property type="entry name" value="CBS"/>
    <property type="match status" value="2"/>
</dbReference>
<gene>
    <name evidence="4" type="ORF">FRZ44_10960</name>
</gene>
<feature type="domain" description="CBS" evidence="3">
    <location>
        <begin position="22"/>
        <end position="80"/>
    </location>
</feature>
<dbReference type="CDD" id="cd05401">
    <property type="entry name" value="NT_GlnE_GlnD_like"/>
    <property type="match status" value="1"/>
</dbReference>
<keyword evidence="5" id="KW-1185">Reference proteome</keyword>
<feature type="domain" description="CBS" evidence="3">
    <location>
        <begin position="88"/>
        <end position="149"/>
    </location>
</feature>
<dbReference type="GO" id="GO:0008773">
    <property type="term" value="F:[protein-PII] uridylyltransferase activity"/>
    <property type="evidence" value="ECO:0007669"/>
    <property type="project" value="InterPro"/>
</dbReference>
<dbReference type="InterPro" id="IPR018821">
    <property type="entry name" value="DUF294_put_nucleoTrafse_sb-bd"/>
</dbReference>
<evidence type="ECO:0000313" key="4">
    <source>
        <dbReference type="EMBL" id="QEX15809.1"/>
    </source>
</evidence>
<dbReference type="Pfam" id="PF03445">
    <property type="entry name" value="DUF294"/>
    <property type="match status" value="1"/>
</dbReference>